<feature type="transmembrane region" description="Helical" evidence="1">
    <location>
        <begin position="184"/>
        <end position="208"/>
    </location>
</feature>
<dbReference type="AlphaFoldDB" id="A0A0C9WZH8"/>
<evidence type="ECO:0000313" key="3">
    <source>
        <dbReference type="Proteomes" id="UP000054477"/>
    </source>
</evidence>
<gene>
    <name evidence="2" type="ORF">K443DRAFT_367775</name>
</gene>
<dbReference type="OrthoDB" id="3351993at2759"/>
<keyword evidence="1" id="KW-0812">Transmembrane</keyword>
<feature type="transmembrane region" description="Helical" evidence="1">
    <location>
        <begin position="48"/>
        <end position="69"/>
    </location>
</feature>
<protein>
    <submittedName>
        <fullName evidence="2">Uncharacterized protein</fullName>
    </submittedName>
</protein>
<evidence type="ECO:0000313" key="2">
    <source>
        <dbReference type="EMBL" id="KIK05210.1"/>
    </source>
</evidence>
<feature type="transmembrane region" description="Helical" evidence="1">
    <location>
        <begin position="23"/>
        <end position="41"/>
    </location>
</feature>
<feature type="transmembrane region" description="Helical" evidence="1">
    <location>
        <begin position="220"/>
        <end position="238"/>
    </location>
</feature>
<keyword evidence="1" id="KW-1133">Transmembrane helix</keyword>
<feature type="transmembrane region" description="Helical" evidence="1">
    <location>
        <begin position="75"/>
        <end position="93"/>
    </location>
</feature>
<name>A0A0C9WZH8_9AGAR</name>
<dbReference type="Proteomes" id="UP000054477">
    <property type="component" value="Unassembled WGS sequence"/>
</dbReference>
<organism evidence="2 3">
    <name type="scientific">Laccaria amethystina LaAM-08-1</name>
    <dbReference type="NCBI Taxonomy" id="1095629"/>
    <lineage>
        <taxon>Eukaryota</taxon>
        <taxon>Fungi</taxon>
        <taxon>Dikarya</taxon>
        <taxon>Basidiomycota</taxon>
        <taxon>Agaricomycotina</taxon>
        <taxon>Agaricomycetes</taxon>
        <taxon>Agaricomycetidae</taxon>
        <taxon>Agaricales</taxon>
        <taxon>Agaricineae</taxon>
        <taxon>Hydnangiaceae</taxon>
        <taxon>Laccaria</taxon>
    </lineage>
</organism>
<sequence length="335" mass="37788">MPLPPHACFTPESTDIIGIGTRIHLYAQCFLIVLISVIVRARKGPPTLVWSLWRLQFYTLTAFAIAGIYERVQGQLSVFHAAAAYHIGTLFIWSAMVGWKIQKPGDVTQYTTIGNNQISYRRISRFLTKHMILLGCGLINIAVGILVILDSRCGEATQTIVVWKFMFGLETAIINVDPASRSALFVFGFVVGPIVLFVVLPLLINAAIACFKRTSSIYNVFLYPSIYLVFWAEEIVAIEQSIKANPELDHQAENRWNFGQIITLVLLMPFVERILEQIGGILLQYRFIAEWYGRIQGQSHVHGLHTRNSDQNFPQEPDESVQIDLLGNGPWREVV</sequence>
<reference evidence="2 3" key="1">
    <citation type="submission" date="2014-04" db="EMBL/GenBank/DDBJ databases">
        <authorList>
            <consortium name="DOE Joint Genome Institute"/>
            <person name="Kuo A."/>
            <person name="Kohler A."/>
            <person name="Nagy L.G."/>
            <person name="Floudas D."/>
            <person name="Copeland A."/>
            <person name="Barry K.W."/>
            <person name="Cichocki N."/>
            <person name="Veneault-Fourrey C."/>
            <person name="LaButti K."/>
            <person name="Lindquist E.A."/>
            <person name="Lipzen A."/>
            <person name="Lundell T."/>
            <person name="Morin E."/>
            <person name="Murat C."/>
            <person name="Sun H."/>
            <person name="Tunlid A."/>
            <person name="Henrissat B."/>
            <person name="Grigoriev I.V."/>
            <person name="Hibbett D.S."/>
            <person name="Martin F."/>
            <person name="Nordberg H.P."/>
            <person name="Cantor M.N."/>
            <person name="Hua S.X."/>
        </authorList>
    </citation>
    <scope>NUCLEOTIDE SEQUENCE [LARGE SCALE GENOMIC DNA]</scope>
    <source>
        <strain evidence="2 3">LaAM-08-1</strain>
    </source>
</reference>
<evidence type="ECO:0000256" key="1">
    <source>
        <dbReference type="SAM" id="Phobius"/>
    </source>
</evidence>
<feature type="transmembrane region" description="Helical" evidence="1">
    <location>
        <begin position="131"/>
        <end position="149"/>
    </location>
</feature>
<reference evidence="3" key="2">
    <citation type="submission" date="2015-01" db="EMBL/GenBank/DDBJ databases">
        <title>Evolutionary Origins and Diversification of the Mycorrhizal Mutualists.</title>
        <authorList>
            <consortium name="DOE Joint Genome Institute"/>
            <consortium name="Mycorrhizal Genomics Consortium"/>
            <person name="Kohler A."/>
            <person name="Kuo A."/>
            <person name="Nagy L.G."/>
            <person name="Floudas D."/>
            <person name="Copeland A."/>
            <person name="Barry K.W."/>
            <person name="Cichocki N."/>
            <person name="Veneault-Fourrey C."/>
            <person name="LaButti K."/>
            <person name="Lindquist E.A."/>
            <person name="Lipzen A."/>
            <person name="Lundell T."/>
            <person name="Morin E."/>
            <person name="Murat C."/>
            <person name="Riley R."/>
            <person name="Ohm R."/>
            <person name="Sun H."/>
            <person name="Tunlid A."/>
            <person name="Henrissat B."/>
            <person name="Grigoriev I.V."/>
            <person name="Hibbett D.S."/>
            <person name="Martin F."/>
        </authorList>
    </citation>
    <scope>NUCLEOTIDE SEQUENCE [LARGE SCALE GENOMIC DNA]</scope>
    <source>
        <strain evidence="3">LaAM-08-1</strain>
    </source>
</reference>
<dbReference type="HOGENOM" id="CLU_829153_0_0_1"/>
<proteinExistence type="predicted"/>
<keyword evidence="3" id="KW-1185">Reference proteome</keyword>
<dbReference type="EMBL" id="KN838562">
    <property type="protein sequence ID" value="KIK05210.1"/>
    <property type="molecule type" value="Genomic_DNA"/>
</dbReference>
<accession>A0A0C9WZH8</accession>
<keyword evidence="1" id="KW-0472">Membrane</keyword>